<dbReference type="PANTHER" id="PTHR43542:SF1">
    <property type="entry name" value="METHYLTRANSFERASE"/>
    <property type="match status" value="1"/>
</dbReference>
<proteinExistence type="predicted"/>
<dbReference type="SUPFAM" id="SSF53335">
    <property type="entry name" value="S-adenosyl-L-methionine-dependent methyltransferases"/>
    <property type="match status" value="1"/>
</dbReference>
<protein>
    <submittedName>
        <fullName evidence="3">16S rRNA (Guanine(966)-N(2))-methyltransferase RsmD</fullName>
    </submittedName>
</protein>
<evidence type="ECO:0000313" key="4">
    <source>
        <dbReference type="Proteomes" id="UP000182412"/>
    </source>
</evidence>
<dbReference type="InterPro" id="IPR029063">
    <property type="entry name" value="SAM-dependent_MTases_sf"/>
</dbReference>
<dbReference type="NCBIfam" id="TIGR00095">
    <property type="entry name" value="16S rRNA (guanine(966)-N(2))-methyltransferase RsmD"/>
    <property type="match status" value="1"/>
</dbReference>
<dbReference type="OrthoDB" id="9803017at2"/>
<evidence type="ECO:0000313" key="3">
    <source>
        <dbReference type="EMBL" id="SDP59557.1"/>
    </source>
</evidence>
<evidence type="ECO:0000256" key="1">
    <source>
        <dbReference type="ARBA" id="ARBA00022603"/>
    </source>
</evidence>
<dbReference type="PANTHER" id="PTHR43542">
    <property type="entry name" value="METHYLTRANSFERASE"/>
    <property type="match status" value="1"/>
</dbReference>
<dbReference type="GO" id="GO:0031167">
    <property type="term" value="P:rRNA methylation"/>
    <property type="evidence" value="ECO:0007669"/>
    <property type="project" value="InterPro"/>
</dbReference>
<accession>A0A1H0TZT5</accession>
<dbReference type="CDD" id="cd02440">
    <property type="entry name" value="AdoMet_MTases"/>
    <property type="match status" value="1"/>
</dbReference>
<reference evidence="3 4" key="1">
    <citation type="submission" date="2016-10" db="EMBL/GenBank/DDBJ databases">
        <authorList>
            <person name="de Groot N.N."/>
        </authorList>
    </citation>
    <scope>NUCLEOTIDE SEQUENCE [LARGE SCALE GENOMIC DNA]</scope>
    <source>
        <strain evidence="3 4">S137</strain>
    </source>
</reference>
<dbReference type="AlphaFoldDB" id="A0A1H0TZT5"/>
<dbReference type="Pfam" id="PF03602">
    <property type="entry name" value="Cons_hypoth95"/>
    <property type="match status" value="1"/>
</dbReference>
<evidence type="ECO:0000256" key="2">
    <source>
        <dbReference type="ARBA" id="ARBA00022679"/>
    </source>
</evidence>
<dbReference type="Proteomes" id="UP000182412">
    <property type="component" value="Unassembled WGS sequence"/>
</dbReference>
<dbReference type="GO" id="GO:0008168">
    <property type="term" value="F:methyltransferase activity"/>
    <property type="evidence" value="ECO:0007669"/>
    <property type="project" value="UniProtKB-KW"/>
</dbReference>
<dbReference type="EMBL" id="FNJQ01000027">
    <property type="protein sequence ID" value="SDP59557.1"/>
    <property type="molecule type" value="Genomic_DNA"/>
</dbReference>
<dbReference type="InterPro" id="IPR004398">
    <property type="entry name" value="RNA_MeTrfase_RsmD"/>
</dbReference>
<gene>
    <name evidence="3" type="ORF">SAMN05216366_12743</name>
</gene>
<sequence>MRIITGSARGCRLKTPKGAEVTRPTADRVKESLFNILGNLVQERKVLDIFAGTGNLGLEALSRGAASAVFVDKATAGLIRENLELTRLSDKGTVRSGDVFAELSRQSAAQAGFTLVFCDPPYHQGLWQRALVQIDGSDGLMAEEGILVVEHGADENDYPELSRLQLVHNRRYGHTTQISFFQWRSYMEAEEDEV</sequence>
<keyword evidence="2 3" id="KW-0808">Transferase</keyword>
<dbReference type="Gene3D" id="3.40.50.150">
    <property type="entry name" value="Vaccinia Virus protein VP39"/>
    <property type="match status" value="1"/>
</dbReference>
<organism evidence="3 4">
    <name type="scientific">Selenomonas ruminantium</name>
    <dbReference type="NCBI Taxonomy" id="971"/>
    <lineage>
        <taxon>Bacteria</taxon>
        <taxon>Bacillati</taxon>
        <taxon>Bacillota</taxon>
        <taxon>Negativicutes</taxon>
        <taxon>Selenomonadales</taxon>
        <taxon>Selenomonadaceae</taxon>
        <taxon>Selenomonas</taxon>
    </lineage>
</organism>
<keyword evidence="1 3" id="KW-0489">Methyltransferase</keyword>
<name>A0A1H0TZT5_SELRU</name>
<dbReference type="PIRSF" id="PIRSF004553">
    <property type="entry name" value="CHP00095"/>
    <property type="match status" value="1"/>
</dbReference>
<dbReference type="RefSeq" id="WP_074573022.1">
    <property type="nucleotide sequence ID" value="NZ_FNJQ01000027.1"/>
</dbReference>